<dbReference type="InterPro" id="IPR008927">
    <property type="entry name" value="6-PGluconate_DH-like_C_sf"/>
</dbReference>
<evidence type="ECO:0000313" key="13">
    <source>
        <dbReference type="Proteomes" id="UP000012429"/>
    </source>
</evidence>
<dbReference type="STRING" id="363754.RHSP_15219"/>
<keyword evidence="6" id="KW-0521">NADP</keyword>
<dbReference type="Pfam" id="PF08546">
    <property type="entry name" value="ApbA_C"/>
    <property type="match status" value="1"/>
</dbReference>
<comment type="caution">
    <text evidence="12">The sequence shown here is derived from an EMBL/GenBank/DDBJ whole genome shotgun (WGS) entry which is preliminary data.</text>
</comment>
<dbReference type="GO" id="GO:0015940">
    <property type="term" value="P:pantothenate biosynthetic process"/>
    <property type="evidence" value="ECO:0007669"/>
    <property type="project" value="UniProtKB-UniPathway"/>
</dbReference>
<sequence>MVVVCGKVRRLSNPIAAGPRNLSPDHRRDIVCSMRSQSEHHAMTSSPFKNICVYGAGALGGAIAAKLASSSEQAQISVVARGAHLAAIRSGGIRLWEAEADRPVVARMTATDDAGELPQQDLVITGLKGHQLAAAVPGIAGLLHAGTRVVMILNGVPWWYFHRDRQSGHAEHRMEELDPNGDLWRLIGPERVIGCVAYQGAEVVGPGEVRLSNNGHFILGEPSGETTADIEAIAAVLQRAGVKISISERIRDEIWSKLMGNAAFNPISALTRALMSDIMNDPALSAMVGQVMSEVKAVAEALGSRLALSVEERLERSRQIGPVRTSMLQDLLAGKSLEITPLVGVVVSLGRLTGVATPVSATILALVTQLDRKNLEAAG</sequence>
<dbReference type="AlphaFoldDB" id="N6U9K6"/>
<keyword evidence="7" id="KW-0560">Oxidoreductase</keyword>
<evidence type="ECO:0000259" key="10">
    <source>
        <dbReference type="Pfam" id="PF02558"/>
    </source>
</evidence>
<dbReference type="Proteomes" id="UP000012429">
    <property type="component" value="Unassembled WGS sequence"/>
</dbReference>
<keyword evidence="13" id="KW-1185">Reference proteome</keyword>
<evidence type="ECO:0000256" key="3">
    <source>
        <dbReference type="ARBA" id="ARBA00013014"/>
    </source>
</evidence>
<dbReference type="PATRIC" id="fig|363754.4.peg.3109"/>
<protein>
    <recommendedName>
        <fullName evidence="4">2-dehydropantoate 2-reductase</fullName>
        <ecNumber evidence="3">1.1.1.169</ecNumber>
    </recommendedName>
    <alternativeName>
        <fullName evidence="8">Ketopantoate reductase</fullName>
    </alternativeName>
</protein>
<dbReference type="SUPFAM" id="SSF51735">
    <property type="entry name" value="NAD(P)-binding Rossmann-fold domains"/>
    <property type="match status" value="1"/>
</dbReference>
<dbReference type="InterPro" id="IPR051402">
    <property type="entry name" value="KPR-Related"/>
</dbReference>
<reference evidence="12 13" key="1">
    <citation type="journal article" date="2012" name="BMC Genomics">
        <title>Genomic basis of broad host range and environmental adaptability of Rhizobium tropici CIAT 899 and Rhizobium sp. PRF 81 which are used in inoculants for common bean (Phaseolus vulgaris L.).</title>
        <authorList>
            <person name="Ormeno-Orrillo E."/>
            <person name="Menna P."/>
            <person name="Almeida L.G."/>
            <person name="Ollero F.J."/>
            <person name="Nicolas M.F."/>
            <person name="Pains Rodrigues E."/>
            <person name="Shigueyoshi Nakatani A."/>
            <person name="Silva Batista J.S."/>
            <person name="Oliveira Chueire L.M."/>
            <person name="Souza R.C."/>
            <person name="Ribeiro Vasconcelos A.T."/>
            <person name="Megias M."/>
            <person name="Hungria M."/>
            <person name="Martinez-Romero E."/>
        </authorList>
    </citation>
    <scope>NUCLEOTIDE SEQUENCE [LARGE SCALE GENOMIC DNA]</scope>
    <source>
        <strain evidence="12 13">PRF 81</strain>
    </source>
</reference>
<comment type="similarity">
    <text evidence="2">Belongs to the ketopantoate reductase family.</text>
</comment>
<dbReference type="EMBL" id="AQHN01000061">
    <property type="protein sequence ID" value="ENN86903.1"/>
    <property type="molecule type" value="Genomic_DNA"/>
</dbReference>
<dbReference type="Gene3D" id="3.40.50.720">
    <property type="entry name" value="NAD(P)-binding Rossmann-like Domain"/>
    <property type="match status" value="1"/>
</dbReference>
<evidence type="ECO:0000256" key="4">
    <source>
        <dbReference type="ARBA" id="ARBA00019465"/>
    </source>
</evidence>
<dbReference type="InterPro" id="IPR013328">
    <property type="entry name" value="6PGD_dom2"/>
</dbReference>
<evidence type="ECO:0000313" key="12">
    <source>
        <dbReference type="EMBL" id="ENN86903.1"/>
    </source>
</evidence>
<organism evidence="12 13">
    <name type="scientific">Rhizobium freirei PRF 81</name>
    <dbReference type="NCBI Taxonomy" id="363754"/>
    <lineage>
        <taxon>Bacteria</taxon>
        <taxon>Pseudomonadati</taxon>
        <taxon>Pseudomonadota</taxon>
        <taxon>Alphaproteobacteria</taxon>
        <taxon>Hyphomicrobiales</taxon>
        <taxon>Rhizobiaceae</taxon>
        <taxon>Rhizobium/Agrobacterium group</taxon>
        <taxon>Rhizobium</taxon>
    </lineage>
</organism>
<comment type="catalytic activity">
    <reaction evidence="9">
        <text>(R)-pantoate + NADP(+) = 2-dehydropantoate + NADPH + H(+)</text>
        <dbReference type="Rhea" id="RHEA:16233"/>
        <dbReference type="ChEBI" id="CHEBI:11561"/>
        <dbReference type="ChEBI" id="CHEBI:15378"/>
        <dbReference type="ChEBI" id="CHEBI:15980"/>
        <dbReference type="ChEBI" id="CHEBI:57783"/>
        <dbReference type="ChEBI" id="CHEBI:58349"/>
        <dbReference type="EC" id="1.1.1.169"/>
    </reaction>
</comment>
<evidence type="ECO:0000256" key="9">
    <source>
        <dbReference type="ARBA" id="ARBA00048793"/>
    </source>
</evidence>
<dbReference type="Pfam" id="PF02558">
    <property type="entry name" value="ApbA"/>
    <property type="match status" value="1"/>
</dbReference>
<feature type="domain" description="Ketopantoate reductase C-terminal" evidence="11">
    <location>
        <begin position="250"/>
        <end position="369"/>
    </location>
</feature>
<evidence type="ECO:0000256" key="8">
    <source>
        <dbReference type="ARBA" id="ARBA00032024"/>
    </source>
</evidence>
<dbReference type="GO" id="GO:0008677">
    <property type="term" value="F:2-dehydropantoate 2-reductase activity"/>
    <property type="evidence" value="ECO:0007669"/>
    <property type="project" value="UniProtKB-EC"/>
</dbReference>
<evidence type="ECO:0000256" key="6">
    <source>
        <dbReference type="ARBA" id="ARBA00022857"/>
    </source>
</evidence>
<evidence type="ECO:0000256" key="1">
    <source>
        <dbReference type="ARBA" id="ARBA00004994"/>
    </source>
</evidence>
<dbReference type="UniPathway" id="UPA00028">
    <property type="reaction ID" value="UER00004"/>
</dbReference>
<gene>
    <name evidence="12" type="ORF">RHSP_15219</name>
</gene>
<dbReference type="PANTHER" id="PTHR21708">
    <property type="entry name" value="PROBABLE 2-DEHYDROPANTOATE 2-REDUCTASE"/>
    <property type="match status" value="1"/>
</dbReference>
<accession>N6U9K6</accession>
<keyword evidence="5" id="KW-0566">Pantothenate biosynthesis</keyword>
<name>N6U9K6_9HYPH</name>
<dbReference type="InterPro" id="IPR013332">
    <property type="entry name" value="KPR_N"/>
</dbReference>
<dbReference type="InterPro" id="IPR013752">
    <property type="entry name" value="KPA_reductase"/>
</dbReference>
<dbReference type="Gene3D" id="1.10.1040.10">
    <property type="entry name" value="N-(1-d-carboxylethyl)-l-norvaline Dehydrogenase, domain 2"/>
    <property type="match status" value="1"/>
</dbReference>
<dbReference type="InterPro" id="IPR003710">
    <property type="entry name" value="ApbA"/>
</dbReference>
<comment type="pathway">
    <text evidence="1">Cofactor biosynthesis; (R)-pantothenate biosynthesis; (R)-pantoate from 3-methyl-2-oxobutanoate: step 2/2.</text>
</comment>
<dbReference type="GO" id="GO:0005737">
    <property type="term" value="C:cytoplasm"/>
    <property type="evidence" value="ECO:0007669"/>
    <property type="project" value="TreeGrafter"/>
</dbReference>
<proteinExistence type="inferred from homology"/>
<evidence type="ECO:0000256" key="7">
    <source>
        <dbReference type="ARBA" id="ARBA00023002"/>
    </source>
</evidence>
<dbReference type="FunFam" id="1.10.1040.10:FF:000017">
    <property type="entry name" value="2-dehydropantoate 2-reductase"/>
    <property type="match status" value="1"/>
</dbReference>
<dbReference type="EC" id="1.1.1.169" evidence="3"/>
<evidence type="ECO:0000256" key="2">
    <source>
        <dbReference type="ARBA" id="ARBA00007870"/>
    </source>
</evidence>
<evidence type="ECO:0000259" key="11">
    <source>
        <dbReference type="Pfam" id="PF08546"/>
    </source>
</evidence>
<feature type="domain" description="Ketopantoate reductase N-terminal" evidence="10">
    <location>
        <begin position="51"/>
        <end position="222"/>
    </location>
</feature>
<dbReference type="NCBIfam" id="NF005089">
    <property type="entry name" value="PRK06522.1-4"/>
    <property type="match status" value="1"/>
</dbReference>
<dbReference type="InterPro" id="IPR036291">
    <property type="entry name" value="NAD(P)-bd_dom_sf"/>
</dbReference>
<dbReference type="NCBIfam" id="TIGR00745">
    <property type="entry name" value="apbA_panE"/>
    <property type="match status" value="1"/>
</dbReference>
<dbReference type="SUPFAM" id="SSF48179">
    <property type="entry name" value="6-phosphogluconate dehydrogenase C-terminal domain-like"/>
    <property type="match status" value="1"/>
</dbReference>
<dbReference type="PANTHER" id="PTHR21708:SF45">
    <property type="entry name" value="2-DEHYDROPANTOATE 2-REDUCTASE"/>
    <property type="match status" value="1"/>
</dbReference>
<evidence type="ECO:0000256" key="5">
    <source>
        <dbReference type="ARBA" id="ARBA00022655"/>
    </source>
</evidence>